<dbReference type="EMBL" id="JBHRSW010000043">
    <property type="protein sequence ID" value="MFC3123045.1"/>
    <property type="molecule type" value="Genomic_DNA"/>
</dbReference>
<accession>A0ABV7FSB3</accession>
<dbReference type="RefSeq" id="WP_376921165.1">
    <property type="nucleotide sequence ID" value="NZ_JBHRSW010000043.1"/>
</dbReference>
<dbReference type="Proteomes" id="UP001595478">
    <property type="component" value="Unassembled WGS sequence"/>
</dbReference>
<evidence type="ECO:0008006" key="4">
    <source>
        <dbReference type="Google" id="ProtNLM"/>
    </source>
</evidence>
<keyword evidence="1" id="KW-0732">Signal</keyword>
<feature type="chain" id="PRO_5047224216" description="MSHA biogenesis protein MshK" evidence="1">
    <location>
        <begin position="24"/>
        <end position="118"/>
    </location>
</feature>
<sequence>MLIKTKRIVLLGMCCLFSLHISAKVEKDPTKPPLPLLPQTAQANTHSKELVLSAVFTKGQHNYAIVNDRIMSQGDIIGGREILSIKENSIELQDITANDVPTTLNLHDTKNIVKRAIK</sequence>
<evidence type="ECO:0000313" key="3">
    <source>
        <dbReference type="Proteomes" id="UP001595478"/>
    </source>
</evidence>
<comment type="caution">
    <text evidence="2">The sequence shown here is derived from an EMBL/GenBank/DDBJ whole genome shotgun (WGS) entry which is preliminary data.</text>
</comment>
<name>A0ABV7FSB3_9ALTE</name>
<reference evidence="3" key="1">
    <citation type="journal article" date="2019" name="Int. J. Syst. Evol. Microbiol.">
        <title>The Global Catalogue of Microorganisms (GCM) 10K type strain sequencing project: providing services to taxonomists for standard genome sequencing and annotation.</title>
        <authorList>
            <consortium name="The Broad Institute Genomics Platform"/>
            <consortium name="The Broad Institute Genome Sequencing Center for Infectious Disease"/>
            <person name="Wu L."/>
            <person name="Ma J."/>
        </authorList>
    </citation>
    <scope>NUCLEOTIDE SEQUENCE [LARGE SCALE GENOMIC DNA]</scope>
    <source>
        <strain evidence="3">KCTC 52473</strain>
    </source>
</reference>
<gene>
    <name evidence="2" type="ORF">ACFOHL_15580</name>
</gene>
<organism evidence="2 3">
    <name type="scientific">Agaribacter flavus</name>
    <dbReference type="NCBI Taxonomy" id="1902781"/>
    <lineage>
        <taxon>Bacteria</taxon>
        <taxon>Pseudomonadati</taxon>
        <taxon>Pseudomonadota</taxon>
        <taxon>Gammaproteobacteria</taxon>
        <taxon>Alteromonadales</taxon>
        <taxon>Alteromonadaceae</taxon>
        <taxon>Agaribacter</taxon>
    </lineage>
</organism>
<evidence type="ECO:0000256" key="1">
    <source>
        <dbReference type="SAM" id="SignalP"/>
    </source>
</evidence>
<proteinExistence type="predicted"/>
<protein>
    <recommendedName>
        <fullName evidence="4">MSHA biogenesis protein MshK</fullName>
    </recommendedName>
</protein>
<feature type="signal peptide" evidence="1">
    <location>
        <begin position="1"/>
        <end position="23"/>
    </location>
</feature>
<evidence type="ECO:0000313" key="2">
    <source>
        <dbReference type="EMBL" id="MFC3123045.1"/>
    </source>
</evidence>
<keyword evidence="3" id="KW-1185">Reference proteome</keyword>